<feature type="domain" description="Carbohydrate kinase PfkB" evidence="3">
    <location>
        <begin position="2"/>
        <end position="290"/>
    </location>
</feature>
<dbReference type="SUPFAM" id="SSF53613">
    <property type="entry name" value="Ribokinase-like"/>
    <property type="match status" value="1"/>
</dbReference>
<dbReference type="EC" id="2.7.1.3" evidence="4"/>
<dbReference type="InterPro" id="IPR052562">
    <property type="entry name" value="Ketohexokinase-related"/>
</dbReference>
<evidence type="ECO:0000256" key="1">
    <source>
        <dbReference type="ARBA" id="ARBA00022679"/>
    </source>
</evidence>
<dbReference type="EMBL" id="UOFQ01000175">
    <property type="protein sequence ID" value="VAW90192.1"/>
    <property type="molecule type" value="Genomic_DNA"/>
</dbReference>
<dbReference type="InterPro" id="IPR002173">
    <property type="entry name" value="Carboh/pur_kinase_PfkB_CS"/>
</dbReference>
<reference evidence="4" key="1">
    <citation type="submission" date="2018-06" db="EMBL/GenBank/DDBJ databases">
        <authorList>
            <person name="Zhirakovskaya E."/>
        </authorList>
    </citation>
    <scope>NUCLEOTIDE SEQUENCE</scope>
</reference>
<dbReference type="AlphaFoldDB" id="A0A3B0ZRX9"/>
<name>A0A3B0ZRX9_9ZZZZ</name>
<dbReference type="PROSITE" id="PS00584">
    <property type="entry name" value="PFKB_KINASES_2"/>
    <property type="match status" value="1"/>
</dbReference>
<sequence length="294" mass="32155">MAQIIGVGIATLDIINSVDGYPAEDAEVRALSQRICRGGNATNTLVVLSQLGHHCQWAGVLSDEPDGQRIIDDLKQYQIDATLCRVVKGGKVPTSYITLNQKNGSRTIIHHRDLPEFSFDHFSQINLSSCDWLHFEGRNIRETEKMLAHIAANSPDLPCSLEIEKVRPGIRALFKYVGALLFSKNYVLEHEDSDGVDGTVNFLQTLHREFPDKQIICTWGEDGAYGIDHHGIVYHAPPSPPANVIDTLAAGDTFNAAVIDSLIKGQSTEEAIKNGCRIAGQKCGHVGLGFISQS</sequence>
<dbReference type="PANTHER" id="PTHR42774:SF3">
    <property type="entry name" value="KETOHEXOKINASE"/>
    <property type="match status" value="1"/>
</dbReference>
<gene>
    <name evidence="4" type="ORF">MNBD_GAMMA17-1494</name>
</gene>
<dbReference type="InterPro" id="IPR011611">
    <property type="entry name" value="PfkB_dom"/>
</dbReference>
<organism evidence="4">
    <name type="scientific">hydrothermal vent metagenome</name>
    <dbReference type="NCBI Taxonomy" id="652676"/>
    <lineage>
        <taxon>unclassified sequences</taxon>
        <taxon>metagenomes</taxon>
        <taxon>ecological metagenomes</taxon>
    </lineage>
</organism>
<proteinExistence type="predicted"/>
<dbReference type="PANTHER" id="PTHR42774">
    <property type="entry name" value="PHOSPHOTRANSFERASE SYSTEM TRANSPORT PROTEIN"/>
    <property type="match status" value="1"/>
</dbReference>
<dbReference type="Pfam" id="PF00294">
    <property type="entry name" value="PfkB"/>
    <property type="match status" value="1"/>
</dbReference>
<evidence type="ECO:0000256" key="2">
    <source>
        <dbReference type="ARBA" id="ARBA00022777"/>
    </source>
</evidence>
<evidence type="ECO:0000313" key="4">
    <source>
        <dbReference type="EMBL" id="VAW90192.1"/>
    </source>
</evidence>
<keyword evidence="2 4" id="KW-0418">Kinase</keyword>
<dbReference type="GO" id="GO:0004454">
    <property type="term" value="F:ketohexokinase activity"/>
    <property type="evidence" value="ECO:0007669"/>
    <property type="project" value="UniProtKB-EC"/>
</dbReference>
<dbReference type="InterPro" id="IPR029056">
    <property type="entry name" value="Ribokinase-like"/>
</dbReference>
<dbReference type="Gene3D" id="3.40.1190.20">
    <property type="match status" value="1"/>
</dbReference>
<protein>
    <submittedName>
        <fullName evidence="4">Ketohexokinase</fullName>
        <ecNumber evidence="4">2.7.1.3</ecNumber>
    </submittedName>
</protein>
<evidence type="ECO:0000259" key="3">
    <source>
        <dbReference type="Pfam" id="PF00294"/>
    </source>
</evidence>
<keyword evidence="1 4" id="KW-0808">Transferase</keyword>
<accession>A0A3B0ZRX9</accession>